<dbReference type="InterPro" id="IPR001633">
    <property type="entry name" value="EAL_dom"/>
</dbReference>
<dbReference type="NCBIfam" id="TIGR00254">
    <property type="entry name" value="GGDEF"/>
    <property type="match status" value="1"/>
</dbReference>
<evidence type="ECO:0000259" key="4">
    <source>
        <dbReference type="PROSITE" id="PS50887"/>
    </source>
</evidence>
<dbReference type="InterPro" id="IPR000014">
    <property type="entry name" value="PAS"/>
</dbReference>
<gene>
    <name evidence="5" type="ORF">ROLI_030420</name>
</gene>
<dbReference type="InterPro" id="IPR007890">
    <property type="entry name" value="CHASE2"/>
</dbReference>
<keyword evidence="1" id="KW-1133">Transmembrane helix</keyword>
<dbReference type="EMBL" id="CP143423">
    <property type="protein sequence ID" value="WVX49947.1"/>
    <property type="molecule type" value="Genomic_DNA"/>
</dbReference>
<dbReference type="PANTHER" id="PTHR44757:SF2">
    <property type="entry name" value="BIOFILM ARCHITECTURE MAINTENANCE PROTEIN MBAA"/>
    <property type="match status" value="1"/>
</dbReference>
<dbReference type="CDD" id="cd01948">
    <property type="entry name" value="EAL"/>
    <property type="match status" value="1"/>
</dbReference>
<keyword evidence="1" id="KW-0812">Transmembrane</keyword>
<dbReference type="Pfam" id="PF00990">
    <property type="entry name" value="GGDEF"/>
    <property type="match status" value="1"/>
</dbReference>
<accession>A0ABZ2BXQ6</accession>
<dbReference type="CDD" id="cd01949">
    <property type="entry name" value="GGDEF"/>
    <property type="match status" value="1"/>
</dbReference>
<dbReference type="PROSITE" id="PS50112">
    <property type="entry name" value="PAS"/>
    <property type="match status" value="1"/>
</dbReference>
<dbReference type="SMART" id="SM00267">
    <property type="entry name" value="GGDEF"/>
    <property type="match status" value="1"/>
</dbReference>
<dbReference type="InterPro" id="IPR029787">
    <property type="entry name" value="Nucleotide_cyclase"/>
</dbReference>
<dbReference type="PANTHER" id="PTHR44757">
    <property type="entry name" value="DIGUANYLATE CYCLASE DGCP"/>
    <property type="match status" value="1"/>
</dbReference>
<dbReference type="InterPro" id="IPR043128">
    <property type="entry name" value="Rev_trsase/Diguanyl_cyclase"/>
</dbReference>
<dbReference type="SUPFAM" id="SSF55073">
    <property type="entry name" value="Nucleotide cyclase"/>
    <property type="match status" value="1"/>
</dbReference>
<dbReference type="SMART" id="SM01080">
    <property type="entry name" value="CHASE2"/>
    <property type="match status" value="1"/>
</dbReference>
<reference evidence="6" key="1">
    <citation type="submission" date="2024-01" db="EMBL/GenBank/DDBJ databases">
        <title>Roseobacter fucihabitans sp. nov., isolated from the brown alga Fucus spiralis.</title>
        <authorList>
            <person name="Hahnke S."/>
            <person name="Berger M."/>
            <person name="Schlingloff A."/>
            <person name="Athale I."/>
            <person name="Neumann-Schaal M."/>
            <person name="Adenaya A."/>
            <person name="Poehlein A."/>
            <person name="Daniel R."/>
            <person name="Pertersen J."/>
            <person name="Brinkhoff T."/>
        </authorList>
    </citation>
    <scope>NUCLEOTIDE SEQUENCE [LARGE SCALE GENOMIC DNA]</scope>
    <source>
        <strain evidence="6">B14</strain>
    </source>
</reference>
<keyword evidence="6" id="KW-1185">Reference proteome</keyword>
<protein>
    <submittedName>
        <fullName evidence="5">Uncharacterized protein</fullName>
    </submittedName>
</protein>
<evidence type="ECO:0000259" key="2">
    <source>
        <dbReference type="PROSITE" id="PS50112"/>
    </source>
</evidence>
<organism evidence="5 6">
    <name type="scientific">Roseobacter fucihabitans</name>
    <dbReference type="NCBI Taxonomy" id="1537242"/>
    <lineage>
        <taxon>Bacteria</taxon>
        <taxon>Pseudomonadati</taxon>
        <taxon>Pseudomonadota</taxon>
        <taxon>Alphaproteobacteria</taxon>
        <taxon>Rhodobacterales</taxon>
        <taxon>Roseobacteraceae</taxon>
        <taxon>Roseobacter</taxon>
    </lineage>
</organism>
<dbReference type="InterPro" id="IPR035919">
    <property type="entry name" value="EAL_sf"/>
</dbReference>
<feature type="domain" description="PAS" evidence="2">
    <location>
        <begin position="345"/>
        <end position="386"/>
    </location>
</feature>
<dbReference type="SMART" id="SM00052">
    <property type="entry name" value="EAL"/>
    <property type="match status" value="1"/>
</dbReference>
<dbReference type="Pfam" id="PF00563">
    <property type="entry name" value="EAL"/>
    <property type="match status" value="1"/>
</dbReference>
<evidence type="ECO:0000313" key="5">
    <source>
        <dbReference type="EMBL" id="WVX49947.1"/>
    </source>
</evidence>
<feature type="transmembrane region" description="Helical" evidence="1">
    <location>
        <begin position="245"/>
        <end position="270"/>
    </location>
</feature>
<keyword evidence="1" id="KW-0472">Membrane</keyword>
<dbReference type="Pfam" id="PF05226">
    <property type="entry name" value="CHASE2"/>
    <property type="match status" value="1"/>
</dbReference>
<sequence length="898" mass="98382">MVVFFADRSGFLLGLNDRLEDFRTTHAERATSGNFVFVAIDATSIQSAGGWPWSRQVHAEILNNLTDANALDVFFDIDFAFSSDLSGDTAFANALDRSGSTYLPVFQQAERAGKAEQITNWPLALFAERSWPALVNVFSDRQGTVRFYPFGETIDGNYIPSAAALLTGTFSVRSGNFPINFSFRPENVPTISAIDVATGQFDPDLIAGRSVIVGASAIELGDLFAVPIHGIIPGPLVHILAAETLAASLVPATLTVEWVLLALLALLLLLQTPLFRKPVVLILAAGFAIIASEATAFILFATNSVVVPTGALYPSLLAFCSWSLLLRLKQNGWVINRQKQEVANTSALLQQVFDDSFDAIAIVDETGAVKMHSDTAANLFGFNEKDQLELPARLKEEALAMMRNGGNRAVHTYETFDSSTPLQIEYSVTPSQTISFEGTKEHTQSIATLAMRDVTKIKEQERKIAYLSSYDELTGALRRSVLLDFMELRAAAGEPFTVCVFNLSRFKTINVVLGRDVGDALLQQVVKRLERARLNISAVARLGGDTFACFTEFATDDTEASAVARSLCERIAEPYALENAKARVGVKLGYFLVSPDIEFDAVSALSHAEEALDAARLAGDAEPRPHDPLLSRTQFRSRQIERAMGQALDQEEFEVWYQPQHGLDDLGLIGSEALLRWKSETLGQVYPDEFIEIAESTGFIKELGEWVLERSMQDTLKLPSDLSVAVNVSGLQMTSDTIVSDVNRLIRDTGFPASRLCLELTETVLFDGTDDLVEKMRDIQFRGVSWALDDFGTGYSSMGYLSKLPIDKLKVDKSFTLCLSTDPAAAPILVAISDLARGLGMTLLCEGVETEDHLNFLKTLHCAEAQGYLFGKPMPYSEFATYVEQEKSDGANRARAGF</sequence>
<dbReference type="Proteomes" id="UP001318682">
    <property type="component" value="Chromosome"/>
</dbReference>
<dbReference type="Gene3D" id="3.30.450.20">
    <property type="entry name" value="PAS domain"/>
    <property type="match status" value="1"/>
</dbReference>
<dbReference type="InterPro" id="IPR052155">
    <property type="entry name" value="Biofilm_reg_signaling"/>
</dbReference>
<name>A0ABZ2BXQ6_9RHOB</name>
<feature type="domain" description="EAL" evidence="3">
    <location>
        <begin position="637"/>
        <end position="887"/>
    </location>
</feature>
<feature type="transmembrane region" description="Helical" evidence="1">
    <location>
        <begin position="279"/>
        <end position="299"/>
    </location>
</feature>
<dbReference type="Gene3D" id="3.20.20.450">
    <property type="entry name" value="EAL domain"/>
    <property type="match status" value="1"/>
</dbReference>
<dbReference type="Gene3D" id="3.30.70.270">
    <property type="match status" value="1"/>
</dbReference>
<dbReference type="InterPro" id="IPR000160">
    <property type="entry name" value="GGDEF_dom"/>
</dbReference>
<dbReference type="SUPFAM" id="SSF141868">
    <property type="entry name" value="EAL domain-like"/>
    <property type="match status" value="1"/>
</dbReference>
<dbReference type="PROSITE" id="PS50883">
    <property type="entry name" value="EAL"/>
    <property type="match status" value="1"/>
</dbReference>
<evidence type="ECO:0000313" key="6">
    <source>
        <dbReference type="Proteomes" id="UP001318682"/>
    </source>
</evidence>
<feature type="domain" description="GGDEF" evidence="4">
    <location>
        <begin position="494"/>
        <end position="628"/>
    </location>
</feature>
<dbReference type="PROSITE" id="PS50887">
    <property type="entry name" value="GGDEF"/>
    <property type="match status" value="1"/>
</dbReference>
<evidence type="ECO:0000259" key="3">
    <source>
        <dbReference type="PROSITE" id="PS50883"/>
    </source>
</evidence>
<proteinExistence type="predicted"/>
<evidence type="ECO:0000256" key="1">
    <source>
        <dbReference type="SAM" id="Phobius"/>
    </source>
</evidence>